<reference evidence="1" key="1">
    <citation type="journal article" date="2014" name="Int. J. Syst. Evol. Microbiol.">
        <title>Complete genome sequence of Corynebacterium casei LMG S-19264T (=DSM 44701T), isolated from a smear-ripened cheese.</title>
        <authorList>
            <consortium name="US DOE Joint Genome Institute (JGI-PGF)"/>
            <person name="Walter F."/>
            <person name="Albersmeier A."/>
            <person name="Kalinowski J."/>
            <person name="Ruckert C."/>
        </authorList>
    </citation>
    <scope>NUCLEOTIDE SEQUENCE</scope>
    <source>
        <strain evidence="1">JCM 3172</strain>
    </source>
</reference>
<evidence type="ECO:0000313" key="1">
    <source>
        <dbReference type="EMBL" id="GGT62820.1"/>
    </source>
</evidence>
<organism evidence="1 2">
    <name type="scientific">Streptomyces purpureus</name>
    <dbReference type="NCBI Taxonomy" id="1951"/>
    <lineage>
        <taxon>Bacteria</taxon>
        <taxon>Bacillati</taxon>
        <taxon>Actinomycetota</taxon>
        <taxon>Actinomycetes</taxon>
        <taxon>Kitasatosporales</taxon>
        <taxon>Streptomycetaceae</taxon>
        <taxon>Streptomyces</taxon>
    </lineage>
</organism>
<reference evidence="1" key="2">
    <citation type="submission" date="2020-09" db="EMBL/GenBank/DDBJ databases">
        <authorList>
            <person name="Sun Q."/>
            <person name="Ohkuma M."/>
        </authorList>
    </citation>
    <scope>NUCLEOTIDE SEQUENCE</scope>
    <source>
        <strain evidence="1">JCM 3172</strain>
    </source>
</reference>
<dbReference type="Proteomes" id="UP000619486">
    <property type="component" value="Unassembled WGS sequence"/>
</dbReference>
<name>A0A918LWL4_9ACTN</name>
<evidence type="ECO:0000313" key="2">
    <source>
        <dbReference type="Proteomes" id="UP000619486"/>
    </source>
</evidence>
<gene>
    <name evidence="1" type="ORF">GCM10014713_65250</name>
</gene>
<dbReference type="AlphaFoldDB" id="A0A918LWL4"/>
<sequence>MEAEPVGSQGTLLWSGQLGRQRAELCQVGDRQMLIIGERRIVLKPDAVVQHRLGWLGQRLTIEQPGEASFTHRYRLPWASQLAPLWEATYDRWSAEADDPGLVLTELLGGIDGWRQAPADN</sequence>
<keyword evidence="2" id="KW-1185">Reference proteome</keyword>
<dbReference type="EMBL" id="BMQQ01000042">
    <property type="protein sequence ID" value="GGT62820.1"/>
    <property type="molecule type" value="Genomic_DNA"/>
</dbReference>
<dbReference type="RefSeq" id="WP_386387878.1">
    <property type="nucleotide sequence ID" value="NZ_JBHMBY010000066.1"/>
</dbReference>
<protein>
    <submittedName>
        <fullName evidence="1">Uncharacterized protein</fullName>
    </submittedName>
</protein>
<comment type="caution">
    <text evidence="1">The sequence shown here is derived from an EMBL/GenBank/DDBJ whole genome shotgun (WGS) entry which is preliminary data.</text>
</comment>
<proteinExistence type="predicted"/>
<accession>A0A918LWL4</accession>